<evidence type="ECO:0000256" key="5">
    <source>
        <dbReference type="PIRSR" id="PIRSR602678-1"/>
    </source>
</evidence>
<accession>A0A517DU87</accession>
<dbReference type="GO" id="GO:0016787">
    <property type="term" value="F:hydrolase activity"/>
    <property type="evidence" value="ECO:0007669"/>
    <property type="project" value="UniProtKB-KW"/>
</dbReference>
<evidence type="ECO:0000256" key="1">
    <source>
        <dbReference type="ARBA" id="ARBA00006964"/>
    </source>
</evidence>
<keyword evidence="7" id="KW-1185">Reference proteome</keyword>
<feature type="binding site" evidence="5">
    <location>
        <position position="332"/>
    </location>
    <ligand>
        <name>a divalent metal cation</name>
        <dbReference type="ChEBI" id="CHEBI:60240"/>
        <label>1</label>
    </ligand>
</feature>
<dbReference type="Pfam" id="PF01784">
    <property type="entry name" value="DUF34_NIF3"/>
    <property type="match status" value="1"/>
</dbReference>
<feature type="binding site" evidence="5">
    <location>
        <position position="67"/>
    </location>
    <ligand>
        <name>a divalent metal cation</name>
        <dbReference type="ChEBI" id="CHEBI:60240"/>
        <label>1</label>
    </ligand>
</feature>
<keyword evidence="3 4" id="KW-0479">Metal-binding</keyword>
<sequence>MSVICRDILKELEKLAPRHLAEPWDNVGLLLGDPAQPIQKIIVALDVDQPLVNEAITTGADLIIAHHPLIFKGLTRIRTDCPQGKLLADLIKAGIAVYAAHTNLDSARGGVNDVLAQKLALKEVRPLTNVYQEQLYKLAVYVPATHVDQVRNSITAAGAGHIGNYSHCTFQTPGTGTFLPLADAQPFLGHQGTLEFVDESRLETVFPAALRSQIITAMLAAHPYEEVAYDEYQLLNKGETYGLGRVGCLAAPMGLEQFIRQVKTALHINSVKVAGADAEQMISRVAVCGGSGASLINQAVNAGAHILVTGDVKYHEAQQAVAEGLTIIDAGHFATEQPVVGLVADYLTHCAQKNLWKITVIGNNANKDVFTVC</sequence>
<dbReference type="RefSeq" id="WP_144350468.1">
    <property type="nucleotide sequence ID" value="NZ_CP036259.1"/>
</dbReference>
<name>A0A517DU87_9FIRM</name>
<feature type="binding site" evidence="5">
    <location>
        <position position="66"/>
    </location>
    <ligand>
        <name>a divalent metal cation</name>
        <dbReference type="ChEBI" id="CHEBI:60240"/>
        <label>1</label>
    </ligand>
</feature>
<dbReference type="GO" id="GO:0005737">
    <property type="term" value="C:cytoplasm"/>
    <property type="evidence" value="ECO:0007669"/>
    <property type="project" value="TreeGrafter"/>
</dbReference>
<dbReference type="AlphaFoldDB" id="A0A517DU87"/>
<dbReference type="OrthoDB" id="9792792at2"/>
<dbReference type="PANTHER" id="PTHR13799:SF14">
    <property type="entry name" value="GTP CYCLOHYDROLASE 1 TYPE 2 HOMOLOG"/>
    <property type="match status" value="1"/>
</dbReference>
<comment type="similarity">
    <text evidence="1 4">Belongs to the GTP cyclohydrolase I type 2/NIF3 family.</text>
</comment>
<dbReference type="InterPro" id="IPR036069">
    <property type="entry name" value="DUF34/NIF3_sf"/>
</dbReference>
<dbReference type="Gene3D" id="3.40.1390.30">
    <property type="entry name" value="NIF3 (NGG1p interacting factor 3)-like"/>
    <property type="match status" value="1"/>
</dbReference>
<reference evidence="6 7" key="1">
    <citation type="submission" date="2019-02" db="EMBL/GenBank/DDBJ databases">
        <title>Closed genome of Sporomusa termitida DSM 4440.</title>
        <authorList>
            <person name="Poehlein A."/>
            <person name="Daniel R."/>
        </authorList>
    </citation>
    <scope>NUCLEOTIDE SEQUENCE [LARGE SCALE GENOMIC DNA]</scope>
    <source>
        <strain evidence="6 7">DSM 4440</strain>
    </source>
</reference>
<dbReference type="PIRSF" id="PIRSF037489">
    <property type="entry name" value="UCP037489_NIF3_YqfO"/>
    <property type="match status" value="1"/>
</dbReference>
<dbReference type="InterPro" id="IPR015867">
    <property type="entry name" value="N-reg_PII/ATP_PRibTrfase_C"/>
</dbReference>
<organism evidence="6 7">
    <name type="scientific">Sporomusa termitida</name>
    <dbReference type="NCBI Taxonomy" id="2377"/>
    <lineage>
        <taxon>Bacteria</taxon>
        <taxon>Bacillati</taxon>
        <taxon>Bacillota</taxon>
        <taxon>Negativicutes</taxon>
        <taxon>Selenomonadales</taxon>
        <taxon>Sporomusaceae</taxon>
        <taxon>Sporomusa</taxon>
    </lineage>
</organism>
<evidence type="ECO:0000256" key="4">
    <source>
        <dbReference type="PIRNR" id="PIRNR037489"/>
    </source>
</evidence>
<dbReference type="Proteomes" id="UP000320776">
    <property type="component" value="Chromosome"/>
</dbReference>
<dbReference type="InterPro" id="IPR017221">
    <property type="entry name" value="DUF34/NIF3_bac"/>
</dbReference>
<evidence type="ECO:0000256" key="3">
    <source>
        <dbReference type="ARBA" id="ARBA00022723"/>
    </source>
</evidence>
<dbReference type="EMBL" id="CP036259">
    <property type="protein sequence ID" value="QDR80915.1"/>
    <property type="molecule type" value="Genomic_DNA"/>
</dbReference>
<dbReference type="FunFam" id="3.30.70.120:FF:000006">
    <property type="entry name" value="GTP cyclohydrolase 1 type 2 homolog"/>
    <property type="match status" value="1"/>
</dbReference>
<dbReference type="SUPFAM" id="SSF102705">
    <property type="entry name" value="NIF3 (NGG1p interacting factor 3)-like"/>
    <property type="match status" value="1"/>
</dbReference>
<evidence type="ECO:0000313" key="6">
    <source>
        <dbReference type="EMBL" id="QDR80915.1"/>
    </source>
</evidence>
<proteinExistence type="inferred from homology"/>
<keyword evidence="6" id="KW-0378">Hydrolase</keyword>
<dbReference type="FunFam" id="3.40.1390.30:FF:000001">
    <property type="entry name" value="GTP cyclohydrolase 1 type 2"/>
    <property type="match status" value="1"/>
</dbReference>
<feature type="binding site" evidence="5">
    <location>
        <position position="336"/>
    </location>
    <ligand>
        <name>a divalent metal cation</name>
        <dbReference type="ChEBI" id="CHEBI:60240"/>
        <label>1</label>
    </ligand>
</feature>
<gene>
    <name evidence="6" type="ORF">SPTER_22540</name>
</gene>
<evidence type="ECO:0000256" key="2">
    <source>
        <dbReference type="ARBA" id="ARBA00022112"/>
    </source>
</evidence>
<dbReference type="NCBIfam" id="TIGR00486">
    <property type="entry name" value="YbgI_SA1388"/>
    <property type="match status" value="1"/>
</dbReference>
<dbReference type="Gene3D" id="3.30.70.120">
    <property type="match status" value="1"/>
</dbReference>
<dbReference type="PANTHER" id="PTHR13799">
    <property type="entry name" value="NGG1 INTERACTING FACTOR 3"/>
    <property type="match status" value="1"/>
</dbReference>
<dbReference type="InterPro" id="IPR002678">
    <property type="entry name" value="DUF34/NIF3"/>
</dbReference>
<dbReference type="GO" id="GO:0046872">
    <property type="term" value="F:metal ion binding"/>
    <property type="evidence" value="ECO:0007669"/>
    <property type="project" value="UniProtKB-UniRule"/>
</dbReference>
<protein>
    <recommendedName>
        <fullName evidence="2 4">GTP cyclohydrolase 1 type 2 homolog</fullName>
    </recommendedName>
</protein>
<feature type="binding site" evidence="5">
    <location>
        <position position="105"/>
    </location>
    <ligand>
        <name>a divalent metal cation</name>
        <dbReference type="ChEBI" id="CHEBI:60240"/>
        <label>1</label>
    </ligand>
</feature>
<evidence type="ECO:0000313" key="7">
    <source>
        <dbReference type="Proteomes" id="UP000320776"/>
    </source>
</evidence>
<dbReference type="KEGG" id="sted:SPTER_22540"/>